<comment type="caution">
    <text evidence="2">The sequence shown here is derived from an EMBL/GenBank/DDBJ whole genome shotgun (WGS) entry which is preliminary data.</text>
</comment>
<feature type="transmembrane region" description="Helical" evidence="1">
    <location>
        <begin position="246"/>
        <end position="271"/>
    </location>
</feature>
<dbReference type="AlphaFoldDB" id="A0A2V5J9R8"/>
<dbReference type="PANTHER" id="PTHR36840">
    <property type="entry name" value="BLL5714 PROTEIN"/>
    <property type="match status" value="1"/>
</dbReference>
<dbReference type="PANTHER" id="PTHR36840:SF1">
    <property type="entry name" value="BLL5714 PROTEIN"/>
    <property type="match status" value="1"/>
</dbReference>
<feature type="transmembrane region" description="Helical" evidence="1">
    <location>
        <begin position="57"/>
        <end position="77"/>
    </location>
</feature>
<dbReference type="Proteomes" id="UP000247980">
    <property type="component" value="Unassembled WGS sequence"/>
</dbReference>
<dbReference type="EMBL" id="QJVC01000001">
    <property type="protein sequence ID" value="PYI39990.1"/>
    <property type="molecule type" value="Genomic_DNA"/>
</dbReference>
<gene>
    <name evidence="2" type="ORF">CVS30_00145</name>
</gene>
<reference evidence="2 3" key="1">
    <citation type="submission" date="2018-05" db="EMBL/GenBank/DDBJ databases">
        <title>Genetic diversity of glacier-inhabiting Cryobacterium bacteria in China and description of Cryobacterium mengkeensis sp. nov. and Arthrobacter glacialis sp. nov.</title>
        <authorList>
            <person name="Liu Q."/>
            <person name="Xin Y.-H."/>
        </authorList>
    </citation>
    <scope>NUCLEOTIDE SEQUENCE [LARGE SCALE GENOMIC DNA]</scope>
    <source>
        <strain evidence="2 3">B7</strain>
    </source>
</reference>
<sequence length="414" mass="44817">MPKNALSHALVKMGGRDPHELGRVSTPLELFFDLTFAISFGVAAAQLAHALAQGHVAAGLTAFGFAIFAVVWAWINFSWFASAYDTDDWIFRVVTMLQMVGVLILVMGLEPMFASVVEGEHVDNRVMVMGYVIMRLALVFQWLRAATQDPQRRATCLRYAQLLTLAQLGWIAVLVVETSVPVMFLMTAPLFILEMCTPVIAERKVTTPWHAHHIAERYSLLVIIALGECLLGTVEALRALVATEGWTVSTAVAGLAGVVLAFALWWLYFALPSGRALHGQRHRSFIFGYSHMLIFAAIAATGAGLHVVAYYLEGEAVISAAAVVVSVAIPVAVFSLTLTFLHSVMVEADRLYYKMGALLLVLLAGAIALAAAGAPIALCLVIIAIAPLATVIADENVGHQHRKAAMQRREATQD</sequence>
<dbReference type="Pfam" id="PF06772">
    <property type="entry name" value="LtrA"/>
    <property type="match status" value="1"/>
</dbReference>
<proteinExistence type="predicted"/>
<feature type="transmembrane region" description="Helical" evidence="1">
    <location>
        <begin position="292"/>
        <end position="312"/>
    </location>
</feature>
<evidence type="ECO:0000256" key="1">
    <source>
        <dbReference type="SAM" id="Phobius"/>
    </source>
</evidence>
<dbReference type="OrthoDB" id="7698234at2"/>
<organism evidence="2 3">
    <name type="scientific">Arthrobacter psychrolactophilus</name>
    <dbReference type="NCBI Taxonomy" id="92442"/>
    <lineage>
        <taxon>Bacteria</taxon>
        <taxon>Bacillati</taxon>
        <taxon>Actinomycetota</taxon>
        <taxon>Actinomycetes</taxon>
        <taxon>Micrococcales</taxon>
        <taxon>Micrococcaceae</taxon>
        <taxon>Arthrobacter</taxon>
    </lineage>
</organism>
<dbReference type="RefSeq" id="WP_110483317.1">
    <property type="nucleotide sequence ID" value="NZ_QJVC01000001.1"/>
</dbReference>
<evidence type="ECO:0000313" key="3">
    <source>
        <dbReference type="Proteomes" id="UP000247980"/>
    </source>
</evidence>
<keyword evidence="1" id="KW-1133">Transmembrane helix</keyword>
<feature type="transmembrane region" description="Helical" evidence="1">
    <location>
        <begin position="89"/>
        <end position="108"/>
    </location>
</feature>
<accession>A0A2V5J9R8</accession>
<feature type="transmembrane region" description="Helical" evidence="1">
    <location>
        <begin position="318"/>
        <end position="339"/>
    </location>
</feature>
<protein>
    <recommendedName>
        <fullName evidence="4">Low temperature requirement protein A</fullName>
    </recommendedName>
</protein>
<feature type="transmembrane region" description="Helical" evidence="1">
    <location>
        <begin position="159"/>
        <end position="176"/>
    </location>
</feature>
<keyword evidence="1" id="KW-0812">Transmembrane</keyword>
<feature type="transmembrane region" description="Helical" evidence="1">
    <location>
        <begin position="220"/>
        <end position="240"/>
    </location>
</feature>
<keyword evidence="1" id="KW-0472">Membrane</keyword>
<name>A0A2V5J9R8_9MICC</name>
<dbReference type="InterPro" id="IPR010640">
    <property type="entry name" value="Low_temperature_requirement_A"/>
</dbReference>
<evidence type="ECO:0008006" key="4">
    <source>
        <dbReference type="Google" id="ProtNLM"/>
    </source>
</evidence>
<feature type="transmembrane region" description="Helical" evidence="1">
    <location>
        <begin position="30"/>
        <end position="51"/>
    </location>
</feature>
<feature type="transmembrane region" description="Helical" evidence="1">
    <location>
        <begin position="128"/>
        <end position="147"/>
    </location>
</feature>
<keyword evidence="3" id="KW-1185">Reference proteome</keyword>
<evidence type="ECO:0000313" key="2">
    <source>
        <dbReference type="EMBL" id="PYI39990.1"/>
    </source>
</evidence>